<protein>
    <submittedName>
        <fullName evidence="1">Uncharacterized protein</fullName>
    </submittedName>
</protein>
<organism evidence="1 2">
    <name type="scientific">Bacteroides oleiciplenus YIT 12058</name>
    <dbReference type="NCBI Taxonomy" id="742727"/>
    <lineage>
        <taxon>Bacteria</taxon>
        <taxon>Pseudomonadati</taxon>
        <taxon>Bacteroidota</taxon>
        <taxon>Bacteroidia</taxon>
        <taxon>Bacteroidales</taxon>
        <taxon>Bacteroidaceae</taxon>
        <taxon>Bacteroides</taxon>
    </lineage>
</organism>
<gene>
    <name evidence="1" type="ORF">HMPREF9447_02032</name>
</gene>
<dbReference type="Proteomes" id="UP000009872">
    <property type="component" value="Unassembled WGS sequence"/>
</dbReference>
<dbReference type="HOGENOM" id="CLU_2566757_0_0_10"/>
<comment type="caution">
    <text evidence="1">The sequence shown here is derived from an EMBL/GenBank/DDBJ whole genome shotgun (WGS) entry which is preliminary data.</text>
</comment>
<reference evidence="1 2" key="1">
    <citation type="submission" date="2012-09" db="EMBL/GenBank/DDBJ databases">
        <title>The Genome Sequence of Bacteroides oleiciplenus YIT 12058.</title>
        <authorList>
            <consortium name="The Broad Institute Genome Sequencing Platform"/>
            <person name="Earl A."/>
            <person name="Ward D."/>
            <person name="Feldgarden M."/>
            <person name="Gevers D."/>
            <person name="Morotomi M."/>
            <person name="Walker B."/>
            <person name="Young S.K."/>
            <person name="Zeng Q."/>
            <person name="Gargeya S."/>
            <person name="Fitzgerald M."/>
            <person name="Haas B."/>
            <person name="Abouelleil A."/>
            <person name="Alvarado L."/>
            <person name="Arachchi H.M."/>
            <person name="Berlin A.M."/>
            <person name="Chapman S.B."/>
            <person name="Goldberg J."/>
            <person name="Griggs A."/>
            <person name="Gujja S."/>
            <person name="Hansen M."/>
            <person name="Howarth C."/>
            <person name="Imamovic A."/>
            <person name="Larimer J."/>
            <person name="McCowen C."/>
            <person name="Montmayeur A."/>
            <person name="Murphy C."/>
            <person name="Neiman D."/>
            <person name="Pearson M."/>
            <person name="Priest M."/>
            <person name="Roberts A."/>
            <person name="Saif S."/>
            <person name="Shea T."/>
            <person name="Sisk P."/>
            <person name="Sykes S."/>
            <person name="Wortman J."/>
            <person name="Nusbaum C."/>
            <person name="Birren B."/>
        </authorList>
    </citation>
    <scope>NUCLEOTIDE SEQUENCE [LARGE SCALE GENOMIC DNA]</scope>
    <source>
        <strain evidence="1 2">YIT 12058</strain>
    </source>
</reference>
<dbReference type="AlphaFoldDB" id="K9E057"/>
<evidence type="ECO:0000313" key="1">
    <source>
        <dbReference type="EMBL" id="EKU90614.1"/>
    </source>
</evidence>
<accession>K9E057</accession>
<evidence type="ECO:0000313" key="2">
    <source>
        <dbReference type="Proteomes" id="UP000009872"/>
    </source>
</evidence>
<keyword evidence="2" id="KW-1185">Reference proteome</keyword>
<sequence>MKAFFLHLAYSLFYNVNKLLNISFQPVTSKHFIQLLTYINFVNKSSIPVLEIASSRRTFLNAFYLVVMLYRDDILISYKRG</sequence>
<proteinExistence type="predicted"/>
<dbReference type="EMBL" id="ADLF01000009">
    <property type="protein sequence ID" value="EKU90614.1"/>
    <property type="molecule type" value="Genomic_DNA"/>
</dbReference>
<name>K9E057_9BACE</name>